<keyword evidence="7 11" id="KW-0472">Membrane</keyword>
<dbReference type="SUPFAM" id="SSF58104">
    <property type="entry name" value="Methyl-accepting chemotaxis protein (MCP) signaling domain"/>
    <property type="match status" value="1"/>
</dbReference>
<proteinExistence type="inferred from homology"/>
<dbReference type="FunFam" id="1.10.287.950:FF:000001">
    <property type="entry name" value="Methyl-accepting chemotaxis sensory transducer"/>
    <property type="match status" value="1"/>
</dbReference>
<dbReference type="Pfam" id="PF00015">
    <property type="entry name" value="MCPsignal"/>
    <property type="match status" value="1"/>
</dbReference>
<sequence>MSLVKKLLIASCLIVSALAAIQAGISVYGIRTQISDNISSSNILYGASNAGSISEWLDEKKRILDAFTDALSRAETTAQITTQIKTIDKAGGFGSVLFGTVAGDTYRAKGLNTKAGYDPKIRPWYKNALNTDQVFLSEPYVGASSGKLIVTLSKKVMINGQLKGVAMASLPLDKINQDILSVTVPGNGIAFLLSSSGIIISHPDKALRNQPLDKLTSSIRAGELINNAAQKQLFELNVNQTGYLTNVTRVAGTNWYLVLMSQESVLLKPVQTMLIYQLVTAIVMIIISVIVLAVLMKYLLSGLQKVSAALNDIAQGEGDLTVNIEVKTQDEVGKLAGSFNVFVEKLHGIISSVNRLSEQILDQSEVTAESSEKRHQMVRHQQDEVVMVATAMTEMSTTTEDIAGNAEQTAHNAQQMVDITRTGNSLIEKSQTSINHLSDEVKNASHVIEELHQEGEKITKIVSEINDIAEQTNLLALNAAIEAARAGDQGRGFAVVADEVRNLSQRTRASTEEIGQMISSLQEKTTKAVDVMETCHNLASLSVEDTGSAATNFKHIESSINDVNNMAAQIATAAEEQAVTGKEINVNTESIREISEQLSEDSVEGTRQAGTLNEFSRKLIEQVNKFKI</sequence>
<feature type="transmembrane region" description="Helical" evidence="11">
    <location>
        <begin position="274"/>
        <end position="295"/>
    </location>
</feature>
<keyword evidence="6 11" id="KW-1133">Transmembrane helix</keyword>
<keyword evidence="15" id="KW-1185">Reference proteome</keyword>
<dbReference type="PANTHER" id="PTHR32089">
    <property type="entry name" value="METHYL-ACCEPTING CHEMOTAXIS PROTEIN MCPB"/>
    <property type="match status" value="1"/>
</dbReference>
<dbReference type="SUPFAM" id="SSF103190">
    <property type="entry name" value="Sensory domain-like"/>
    <property type="match status" value="1"/>
</dbReference>
<keyword evidence="4" id="KW-0145">Chemotaxis</keyword>
<evidence type="ECO:0000256" key="6">
    <source>
        <dbReference type="ARBA" id="ARBA00022989"/>
    </source>
</evidence>
<evidence type="ECO:0000256" key="2">
    <source>
        <dbReference type="ARBA" id="ARBA00004651"/>
    </source>
</evidence>
<dbReference type="Gene3D" id="1.10.287.950">
    <property type="entry name" value="Methyl-accepting chemotaxis protein"/>
    <property type="match status" value="1"/>
</dbReference>
<dbReference type="InterPro" id="IPR003660">
    <property type="entry name" value="HAMP_dom"/>
</dbReference>
<evidence type="ECO:0000313" key="14">
    <source>
        <dbReference type="EMBL" id="SHO56882.1"/>
    </source>
</evidence>
<accession>A0A1M7YWB5</accession>
<keyword evidence="5 11" id="KW-0812">Transmembrane</keyword>
<evidence type="ECO:0000256" key="8">
    <source>
        <dbReference type="ARBA" id="ARBA00023224"/>
    </source>
</evidence>
<name>A0A1M7YWB5_9VIBR</name>
<evidence type="ECO:0000256" key="11">
    <source>
        <dbReference type="SAM" id="Phobius"/>
    </source>
</evidence>
<dbReference type="Pfam" id="PF02743">
    <property type="entry name" value="dCache_1"/>
    <property type="match status" value="1"/>
</dbReference>
<feature type="domain" description="Methyl-accepting transducer" evidence="12">
    <location>
        <begin position="356"/>
        <end position="592"/>
    </location>
</feature>
<dbReference type="GO" id="GO:0007165">
    <property type="term" value="P:signal transduction"/>
    <property type="evidence" value="ECO:0007669"/>
    <property type="project" value="UniProtKB-KW"/>
</dbReference>
<evidence type="ECO:0000256" key="4">
    <source>
        <dbReference type="ARBA" id="ARBA00022500"/>
    </source>
</evidence>
<dbReference type="EMBL" id="FRFG01000029">
    <property type="protein sequence ID" value="SHO56882.1"/>
    <property type="molecule type" value="Genomic_DNA"/>
</dbReference>
<comment type="subcellular location">
    <subcellularLocation>
        <location evidence="1">Cell inner membrane</location>
    </subcellularLocation>
    <subcellularLocation>
        <location evidence="2">Cell membrane</location>
        <topology evidence="2">Multi-pass membrane protein</topology>
    </subcellularLocation>
</comment>
<comment type="similarity">
    <text evidence="9">Belongs to the methyl-accepting chemotaxis (MCP) protein family.</text>
</comment>
<keyword evidence="3" id="KW-1003">Cell membrane</keyword>
<reference evidence="15" key="1">
    <citation type="submission" date="2016-12" db="EMBL/GenBank/DDBJ databases">
        <authorList>
            <person name="Rodrigo-Torres L."/>
            <person name="Arahal R.D."/>
            <person name="Lucena T."/>
        </authorList>
    </citation>
    <scope>NUCLEOTIDE SEQUENCE [LARGE SCALE GENOMIC DNA]</scope>
</reference>
<dbReference type="CDD" id="cd12912">
    <property type="entry name" value="PDC2_MCP_like"/>
    <property type="match status" value="1"/>
</dbReference>
<evidence type="ECO:0000256" key="5">
    <source>
        <dbReference type="ARBA" id="ARBA00022692"/>
    </source>
</evidence>
<dbReference type="CDD" id="cd12913">
    <property type="entry name" value="PDC1_MCP_like"/>
    <property type="match status" value="1"/>
</dbReference>
<dbReference type="PANTHER" id="PTHR32089:SF117">
    <property type="entry name" value="METHYL ACCEPTING SENSORY TRANSDUCER WITH CACHE_1 SMALL MOLECULE BINDING DOMAIN"/>
    <property type="match status" value="1"/>
</dbReference>
<dbReference type="SMART" id="SM00304">
    <property type="entry name" value="HAMP"/>
    <property type="match status" value="1"/>
</dbReference>
<evidence type="ECO:0000256" key="10">
    <source>
        <dbReference type="PROSITE-ProRule" id="PRU00284"/>
    </source>
</evidence>
<evidence type="ECO:0000256" key="3">
    <source>
        <dbReference type="ARBA" id="ARBA00022475"/>
    </source>
</evidence>
<organism evidence="14 15">
    <name type="scientific">Vibrio quintilis</name>
    <dbReference type="NCBI Taxonomy" id="1117707"/>
    <lineage>
        <taxon>Bacteria</taxon>
        <taxon>Pseudomonadati</taxon>
        <taxon>Pseudomonadota</taxon>
        <taxon>Gammaproteobacteria</taxon>
        <taxon>Vibrionales</taxon>
        <taxon>Vibrionaceae</taxon>
        <taxon>Vibrio</taxon>
    </lineage>
</organism>
<feature type="domain" description="HAMP" evidence="13">
    <location>
        <begin position="297"/>
        <end position="351"/>
    </location>
</feature>
<dbReference type="PROSITE" id="PS50111">
    <property type="entry name" value="CHEMOTAXIS_TRANSDUC_2"/>
    <property type="match status" value="1"/>
</dbReference>
<dbReference type="OrthoDB" id="2489132at2"/>
<keyword evidence="8 10" id="KW-0807">Transducer</keyword>
<dbReference type="GO" id="GO:0006935">
    <property type="term" value="P:chemotaxis"/>
    <property type="evidence" value="ECO:0007669"/>
    <property type="project" value="UniProtKB-KW"/>
</dbReference>
<evidence type="ECO:0000256" key="7">
    <source>
        <dbReference type="ARBA" id="ARBA00023136"/>
    </source>
</evidence>
<protein>
    <submittedName>
        <fullName evidence="14">Methyl-accepting chemotaxis protein PctC</fullName>
    </submittedName>
</protein>
<dbReference type="GO" id="GO:0005886">
    <property type="term" value="C:plasma membrane"/>
    <property type="evidence" value="ECO:0007669"/>
    <property type="project" value="UniProtKB-SubCell"/>
</dbReference>
<dbReference type="Pfam" id="PF00672">
    <property type="entry name" value="HAMP"/>
    <property type="match status" value="1"/>
</dbReference>
<dbReference type="SMART" id="SM00283">
    <property type="entry name" value="MA"/>
    <property type="match status" value="1"/>
</dbReference>
<dbReference type="CDD" id="cd11386">
    <property type="entry name" value="MCP_signal"/>
    <property type="match status" value="1"/>
</dbReference>
<evidence type="ECO:0000259" key="12">
    <source>
        <dbReference type="PROSITE" id="PS50111"/>
    </source>
</evidence>
<dbReference type="InterPro" id="IPR004089">
    <property type="entry name" value="MCPsignal_dom"/>
</dbReference>
<dbReference type="CDD" id="cd06225">
    <property type="entry name" value="HAMP"/>
    <property type="match status" value="1"/>
</dbReference>
<evidence type="ECO:0000256" key="1">
    <source>
        <dbReference type="ARBA" id="ARBA00004533"/>
    </source>
</evidence>
<evidence type="ECO:0000259" key="13">
    <source>
        <dbReference type="PROSITE" id="PS50885"/>
    </source>
</evidence>
<dbReference type="AlphaFoldDB" id="A0A1M7YWB5"/>
<evidence type="ECO:0000256" key="9">
    <source>
        <dbReference type="ARBA" id="ARBA00029447"/>
    </source>
</evidence>
<dbReference type="InterPro" id="IPR029151">
    <property type="entry name" value="Sensor-like_sf"/>
</dbReference>
<dbReference type="Proteomes" id="UP000184600">
    <property type="component" value="Unassembled WGS sequence"/>
</dbReference>
<gene>
    <name evidence="14" type="primary">pctC_10</name>
    <name evidence="14" type="ORF">VQ7734_02651</name>
</gene>
<dbReference type="RefSeq" id="WP_073583317.1">
    <property type="nucleotide sequence ID" value="NZ_AP024897.1"/>
</dbReference>
<dbReference type="STRING" id="1117707.VQ7734_02651"/>
<evidence type="ECO:0000313" key="15">
    <source>
        <dbReference type="Proteomes" id="UP000184600"/>
    </source>
</evidence>
<dbReference type="PROSITE" id="PS50885">
    <property type="entry name" value="HAMP"/>
    <property type="match status" value="1"/>
</dbReference>
<dbReference type="Gene3D" id="3.30.450.20">
    <property type="entry name" value="PAS domain"/>
    <property type="match status" value="2"/>
</dbReference>
<dbReference type="InterPro" id="IPR033479">
    <property type="entry name" value="dCache_1"/>
</dbReference>